<organism evidence="3 4">
    <name type="scientific">Coprinellus micaceus</name>
    <name type="common">Glistening ink-cap mushroom</name>
    <name type="synonym">Coprinus micaceus</name>
    <dbReference type="NCBI Taxonomy" id="71717"/>
    <lineage>
        <taxon>Eukaryota</taxon>
        <taxon>Fungi</taxon>
        <taxon>Dikarya</taxon>
        <taxon>Basidiomycota</taxon>
        <taxon>Agaricomycotina</taxon>
        <taxon>Agaricomycetes</taxon>
        <taxon>Agaricomycetidae</taxon>
        <taxon>Agaricales</taxon>
        <taxon>Agaricineae</taxon>
        <taxon>Psathyrellaceae</taxon>
        <taxon>Coprinellus</taxon>
    </lineage>
</organism>
<accession>A0A4Y7STC9</accession>
<keyword evidence="1" id="KW-0677">Repeat</keyword>
<dbReference type="Proteomes" id="UP000298030">
    <property type="component" value="Unassembled WGS sequence"/>
</dbReference>
<evidence type="ECO:0000313" key="3">
    <source>
        <dbReference type="EMBL" id="TEB25120.1"/>
    </source>
</evidence>
<dbReference type="STRING" id="71717.A0A4Y7STC9"/>
<feature type="domain" description="Nephrocystin 3-like N-terminal" evidence="2">
    <location>
        <begin position="1"/>
        <end position="121"/>
    </location>
</feature>
<evidence type="ECO:0000313" key="4">
    <source>
        <dbReference type="Proteomes" id="UP000298030"/>
    </source>
</evidence>
<keyword evidence="4" id="KW-1185">Reference proteome</keyword>
<dbReference type="Pfam" id="PF24883">
    <property type="entry name" value="NPHP3_N"/>
    <property type="match status" value="1"/>
</dbReference>
<evidence type="ECO:0000259" key="2">
    <source>
        <dbReference type="Pfam" id="PF24883"/>
    </source>
</evidence>
<dbReference type="SUPFAM" id="SSF52540">
    <property type="entry name" value="P-loop containing nucleoside triphosphate hydrolases"/>
    <property type="match status" value="1"/>
</dbReference>
<proteinExistence type="predicted"/>
<dbReference type="OrthoDB" id="5106486at2759"/>
<dbReference type="Gene3D" id="3.40.50.300">
    <property type="entry name" value="P-loop containing nucleotide triphosphate hydrolases"/>
    <property type="match status" value="1"/>
</dbReference>
<dbReference type="EMBL" id="QPFP01000059">
    <property type="protein sequence ID" value="TEB25120.1"/>
    <property type="molecule type" value="Genomic_DNA"/>
</dbReference>
<evidence type="ECO:0000256" key="1">
    <source>
        <dbReference type="ARBA" id="ARBA00022737"/>
    </source>
</evidence>
<feature type="non-terminal residue" evidence="3">
    <location>
        <position position="1"/>
    </location>
</feature>
<name>A0A4Y7STC9_COPMI</name>
<comment type="caution">
    <text evidence="3">The sequence shown here is derived from an EMBL/GenBank/DDBJ whole genome shotgun (WGS) entry which is preliminary data.</text>
</comment>
<protein>
    <recommendedName>
        <fullName evidence="2">Nephrocystin 3-like N-terminal domain-containing protein</fullName>
    </recommendedName>
</protein>
<dbReference type="InterPro" id="IPR056884">
    <property type="entry name" value="NPHP3-like_N"/>
</dbReference>
<reference evidence="3 4" key="1">
    <citation type="journal article" date="2019" name="Nat. Ecol. Evol.">
        <title>Megaphylogeny resolves global patterns of mushroom evolution.</title>
        <authorList>
            <person name="Varga T."/>
            <person name="Krizsan K."/>
            <person name="Foldi C."/>
            <person name="Dima B."/>
            <person name="Sanchez-Garcia M."/>
            <person name="Sanchez-Ramirez S."/>
            <person name="Szollosi G.J."/>
            <person name="Szarkandi J.G."/>
            <person name="Papp V."/>
            <person name="Albert L."/>
            <person name="Andreopoulos W."/>
            <person name="Angelini C."/>
            <person name="Antonin V."/>
            <person name="Barry K.W."/>
            <person name="Bougher N.L."/>
            <person name="Buchanan P."/>
            <person name="Buyck B."/>
            <person name="Bense V."/>
            <person name="Catcheside P."/>
            <person name="Chovatia M."/>
            <person name="Cooper J."/>
            <person name="Damon W."/>
            <person name="Desjardin D."/>
            <person name="Finy P."/>
            <person name="Geml J."/>
            <person name="Haridas S."/>
            <person name="Hughes K."/>
            <person name="Justo A."/>
            <person name="Karasinski D."/>
            <person name="Kautmanova I."/>
            <person name="Kiss B."/>
            <person name="Kocsube S."/>
            <person name="Kotiranta H."/>
            <person name="LaButti K.M."/>
            <person name="Lechner B.E."/>
            <person name="Liimatainen K."/>
            <person name="Lipzen A."/>
            <person name="Lukacs Z."/>
            <person name="Mihaltcheva S."/>
            <person name="Morgado L.N."/>
            <person name="Niskanen T."/>
            <person name="Noordeloos M.E."/>
            <person name="Ohm R.A."/>
            <person name="Ortiz-Santana B."/>
            <person name="Ovrebo C."/>
            <person name="Racz N."/>
            <person name="Riley R."/>
            <person name="Savchenko A."/>
            <person name="Shiryaev A."/>
            <person name="Soop K."/>
            <person name="Spirin V."/>
            <person name="Szebenyi C."/>
            <person name="Tomsovsky M."/>
            <person name="Tulloss R.E."/>
            <person name="Uehling J."/>
            <person name="Grigoriev I.V."/>
            <person name="Vagvolgyi C."/>
            <person name="Papp T."/>
            <person name="Martin F.M."/>
            <person name="Miettinen O."/>
            <person name="Hibbett D.S."/>
            <person name="Nagy L.G."/>
        </authorList>
    </citation>
    <scope>NUCLEOTIDE SEQUENCE [LARGE SCALE GENOMIC DNA]</scope>
    <source>
        <strain evidence="3 4">FP101781</strain>
    </source>
</reference>
<dbReference type="InterPro" id="IPR027417">
    <property type="entry name" value="P-loop_NTPase"/>
</dbReference>
<sequence>LTGPAGAGKTAIMGSMAEKCQGMGCLAASFFSSFARSSDRRDKRHFVSMLAYQFQQHPSLNTHLGQKILSAVKADPSIFEKRLSAQFYSLIMKPLQQCQQELRRSSTPMVIIIDGLDECGHPTTSDSAPGLALVCGRMDR</sequence>
<gene>
    <name evidence="3" type="ORF">FA13DRAFT_1637787</name>
</gene>
<dbReference type="AlphaFoldDB" id="A0A4Y7STC9"/>